<proteinExistence type="predicted"/>
<evidence type="ECO:0000313" key="2">
    <source>
        <dbReference type="EMBL" id="KAJ9150233.1"/>
    </source>
</evidence>
<reference evidence="2" key="1">
    <citation type="submission" date="2022-07" db="EMBL/GenBank/DDBJ databases">
        <title>Fungi with potential for degradation of polypropylene.</title>
        <authorList>
            <person name="Gostincar C."/>
        </authorList>
    </citation>
    <scope>NUCLEOTIDE SEQUENCE</scope>
    <source>
        <strain evidence="2">EXF-13308</strain>
    </source>
</reference>
<protein>
    <submittedName>
        <fullName evidence="2">Uncharacterized protein</fullName>
    </submittedName>
</protein>
<feature type="chain" id="PRO_5041263321" evidence="1">
    <location>
        <begin position="21"/>
        <end position="330"/>
    </location>
</feature>
<dbReference type="AlphaFoldDB" id="A0AA38RXJ4"/>
<sequence>MAFSHFSLLFLVFLTHWVLADHELVPRDGHLEKRLSTDFSLEQTLVDEILFDGTSNLFGVLPIGVPPVTIKCARCCTKGDIVASLTDEEIFNPTLRFDLKGLQAFVELDVVTDGATTLTVPLFRSPPSPLGIDIPNGPKLGLTFEVNLIFAVAAMIDLHGGFFLDLPDGFFEADIINGTLSDLSFDGIMSKSLPLTVNNNGTTATFQVDLQLRAQIGIDTTSTLLPIFSDFGIGAEVGVFVNIVEFIAQLDSAPDCQLQATETFDVNVGAFLNADIEIGDGKTFGAVPTVSTTLFEAAIGTHSPKLHCGEHHFACFRCGLFRHGKPQRVV</sequence>
<gene>
    <name evidence="2" type="ORF">NKR23_g3638</name>
</gene>
<dbReference type="EMBL" id="JANBVO010000008">
    <property type="protein sequence ID" value="KAJ9150233.1"/>
    <property type="molecule type" value="Genomic_DNA"/>
</dbReference>
<accession>A0AA38RXJ4</accession>
<keyword evidence="1" id="KW-0732">Signal</keyword>
<dbReference type="Proteomes" id="UP001174694">
    <property type="component" value="Unassembled WGS sequence"/>
</dbReference>
<organism evidence="2 3">
    <name type="scientific">Pleurostoma richardsiae</name>
    <dbReference type="NCBI Taxonomy" id="41990"/>
    <lineage>
        <taxon>Eukaryota</taxon>
        <taxon>Fungi</taxon>
        <taxon>Dikarya</taxon>
        <taxon>Ascomycota</taxon>
        <taxon>Pezizomycotina</taxon>
        <taxon>Sordariomycetes</taxon>
        <taxon>Sordariomycetidae</taxon>
        <taxon>Calosphaeriales</taxon>
        <taxon>Pleurostomataceae</taxon>
        <taxon>Pleurostoma</taxon>
    </lineage>
</organism>
<feature type="signal peptide" evidence="1">
    <location>
        <begin position="1"/>
        <end position="20"/>
    </location>
</feature>
<evidence type="ECO:0000313" key="3">
    <source>
        <dbReference type="Proteomes" id="UP001174694"/>
    </source>
</evidence>
<name>A0AA38RXJ4_9PEZI</name>
<keyword evidence="3" id="KW-1185">Reference proteome</keyword>
<evidence type="ECO:0000256" key="1">
    <source>
        <dbReference type="SAM" id="SignalP"/>
    </source>
</evidence>
<comment type="caution">
    <text evidence="2">The sequence shown here is derived from an EMBL/GenBank/DDBJ whole genome shotgun (WGS) entry which is preliminary data.</text>
</comment>